<evidence type="ECO:0000256" key="6">
    <source>
        <dbReference type="ARBA" id="ARBA00022825"/>
    </source>
</evidence>
<dbReference type="InterPro" id="IPR043504">
    <property type="entry name" value="Peptidase_S1_PA_chymotrypsin"/>
</dbReference>
<comment type="catalytic activity">
    <reaction evidence="8">
        <text>Selective cleavage of 103-Arg-|-Ser-104 and 124-Ile-|-Ile-125 bonds in Limulus clotting factor B to form activated factor B. Cleavage of -Pro-Arg-|-Xaa- bonds in synthetic substrates.</text>
        <dbReference type="EC" id="3.4.21.84"/>
    </reaction>
</comment>
<evidence type="ECO:0000256" key="5">
    <source>
        <dbReference type="ARBA" id="ARBA00022820"/>
    </source>
</evidence>
<organism evidence="12 13">
    <name type="scientific">Halocaridina rubra</name>
    <name type="common">Hawaiian red shrimp</name>
    <dbReference type="NCBI Taxonomy" id="373956"/>
    <lineage>
        <taxon>Eukaryota</taxon>
        <taxon>Metazoa</taxon>
        <taxon>Ecdysozoa</taxon>
        <taxon>Arthropoda</taxon>
        <taxon>Crustacea</taxon>
        <taxon>Multicrustacea</taxon>
        <taxon>Malacostraca</taxon>
        <taxon>Eumalacostraca</taxon>
        <taxon>Eucarida</taxon>
        <taxon>Decapoda</taxon>
        <taxon>Pleocyemata</taxon>
        <taxon>Caridea</taxon>
        <taxon>Atyoidea</taxon>
        <taxon>Atyidae</taxon>
        <taxon>Halocaridina</taxon>
    </lineage>
</organism>
<keyword evidence="3" id="KW-0732">Signal</keyword>
<keyword evidence="5" id="KW-0353">Hemolymph clotting</keyword>
<evidence type="ECO:0000256" key="3">
    <source>
        <dbReference type="ARBA" id="ARBA00022729"/>
    </source>
</evidence>
<evidence type="ECO:0000256" key="2">
    <source>
        <dbReference type="ARBA" id="ARBA00022670"/>
    </source>
</evidence>
<dbReference type="InterPro" id="IPR033116">
    <property type="entry name" value="TRYPSIN_SER"/>
</dbReference>
<dbReference type="PANTHER" id="PTHR24252:SF7">
    <property type="entry name" value="HYALIN"/>
    <property type="match status" value="1"/>
</dbReference>
<dbReference type="EMBL" id="JAXCGZ010013697">
    <property type="protein sequence ID" value="KAK7072085.1"/>
    <property type="molecule type" value="Genomic_DNA"/>
</dbReference>
<evidence type="ECO:0000256" key="10">
    <source>
        <dbReference type="RuleBase" id="RU363034"/>
    </source>
</evidence>
<dbReference type="PROSITE" id="PS50240">
    <property type="entry name" value="TRYPSIN_DOM"/>
    <property type="match status" value="1"/>
</dbReference>
<protein>
    <recommendedName>
        <fullName evidence="9">limulus clotting factor C</fullName>
        <ecNumber evidence="9">3.4.21.84</ecNumber>
    </recommendedName>
</protein>
<reference evidence="12 13" key="1">
    <citation type="submission" date="2023-11" db="EMBL/GenBank/DDBJ databases">
        <title>Halocaridina rubra genome assembly.</title>
        <authorList>
            <person name="Smith C."/>
        </authorList>
    </citation>
    <scope>NUCLEOTIDE SEQUENCE [LARGE SCALE GENOMIC DNA]</scope>
    <source>
        <strain evidence="12">EP-1</strain>
        <tissue evidence="12">Whole</tissue>
    </source>
</reference>
<dbReference type="PRINTS" id="PR00722">
    <property type="entry name" value="CHYMOTRYPSIN"/>
</dbReference>
<dbReference type="SMART" id="SM00020">
    <property type="entry name" value="Tryp_SPc"/>
    <property type="match status" value="1"/>
</dbReference>
<evidence type="ECO:0000256" key="7">
    <source>
        <dbReference type="ARBA" id="ARBA00023157"/>
    </source>
</evidence>
<dbReference type="PANTHER" id="PTHR24252">
    <property type="entry name" value="ACROSIN-RELATED"/>
    <property type="match status" value="1"/>
</dbReference>
<dbReference type="FunFam" id="2.40.10.10:FF:000120">
    <property type="entry name" value="Putative serine protease"/>
    <property type="match status" value="1"/>
</dbReference>
<keyword evidence="6 10" id="KW-0720">Serine protease</keyword>
<dbReference type="AlphaFoldDB" id="A0AAN9A4H0"/>
<dbReference type="GO" id="GO:0004252">
    <property type="term" value="F:serine-type endopeptidase activity"/>
    <property type="evidence" value="ECO:0007669"/>
    <property type="project" value="InterPro"/>
</dbReference>
<name>A0AAN9A4H0_HALRR</name>
<dbReference type="GO" id="GO:0006508">
    <property type="term" value="P:proteolysis"/>
    <property type="evidence" value="ECO:0007669"/>
    <property type="project" value="UniProtKB-KW"/>
</dbReference>
<proteinExistence type="predicted"/>
<evidence type="ECO:0000256" key="1">
    <source>
        <dbReference type="ARBA" id="ARBA00022659"/>
    </source>
</evidence>
<evidence type="ECO:0000256" key="9">
    <source>
        <dbReference type="ARBA" id="ARBA00066707"/>
    </source>
</evidence>
<comment type="caution">
    <text evidence="12">The sequence shown here is derived from an EMBL/GenBank/DDBJ whole genome shotgun (WGS) entry which is preliminary data.</text>
</comment>
<dbReference type="InterPro" id="IPR001314">
    <property type="entry name" value="Peptidase_S1A"/>
</dbReference>
<dbReference type="CDD" id="cd00190">
    <property type="entry name" value="Tryp_SPc"/>
    <property type="match status" value="1"/>
</dbReference>
<dbReference type="GO" id="GO:0042381">
    <property type="term" value="P:hemolymph coagulation"/>
    <property type="evidence" value="ECO:0007669"/>
    <property type="project" value="UniProtKB-KW"/>
</dbReference>
<dbReference type="Gene3D" id="2.40.10.10">
    <property type="entry name" value="Trypsin-like serine proteases"/>
    <property type="match status" value="1"/>
</dbReference>
<keyword evidence="1" id="KW-0768">Sushi</keyword>
<dbReference type="InterPro" id="IPR009003">
    <property type="entry name" value="Peptidase_S1_PA"/>
</dbReference>
<accession>A0AAN9A4H0</accession>
<dbReference type="SUPFAM" id="SSF50494">
    <property type="entry name" value="Trypsin-like serine proteases"/>
    <property type="match status" value="1"/>
</dbReference>
<dbReference type="Pfam" id="PF00089">
    <property type="entry name" value="Trypsin"/>
    <property type="match status" value="1"/>
</dbReference>
<keyword evidence="13" id="KW-1185">Reference proteome</keyword>
<dbReference type="PROSITE" id="PS00135">
    <property type="entry name" value="TRYPSIN_SER"/>
    <property type="match status" value="1"/>
</dbReference>
<dbReference type="Proteomes" id="UP001381693">
    <property type="component" value="Unassembled WGS sequence"/>
</dbReference>
<sequence>MRLRAQTLSGTLWSPQVSRIAYGVPRDFGIKRRGHPSRLVWNVSSRRKSLRLSCLSRHNCGVSQVTVPRIVGGEEATPGEYPWQVALVIGSSICGGTLIKTDWVLTAAHCFVLTGESSANVIFGAHDITSVSTDPNVIAIASSSVTTHPDYDDISQNNDIALVYLGQDVTFNNRIKPICLSQAGDFVAGDKLVTTGWGVTESGGEVSSKLREVSLDAISNSECSSLYQNSFTITSNMICTLTPSKDACQGDSGGPLIRQLQDGTWVQVGIVSFGLGCGEATNPGVFAKVSNYIDWITTTTGDASC</sequence>
<keyword evidence="7" id="KW-1015">Disulfide bond</keyword>
<keyword evidence="4 10" id="KW-0378">Hydrolase</keyword>
<feature type="domain" description="Peptidase S1" evidence="11">
    <location>
        <begin position="70"/>
        <end position="301"/>
    </location>
</feature>
<evidence type="ECO:0000259" key="11">
    <source>
        <dbReference type="PROSITE" id="PS50240"/>
    </source>
</evidence>
<keyword evidence="2 10" id="KW-0645">Protease</keyword>
<evidence type="ECO:0000313" key="13">
    <source>
        <dbReference type="Proteomes" id="UP001381693"/>
    </source>
</evidence>
<evidence type="ECO:0000256" key="8">
    <source>
        <dbReference type="ARBA" id="ARBA00052079"/>
    </source>
</evidence>
<dbReference type="PROSITE" id="PS00134">
    <property type="entry name" value="TRYPSIN_HIS"/>
    <property type="match status" value="1"/>
</dbReference>
<evidence type="ECO:0000313" key="12">
    <source>
        <dbReference type="EMBL" id="KAK7072085.1"/>
    </source>
</evidence>
<gene>
    <name evidence="12" type="primary">PRSS21</name>
    <name evidence="12" type="ORF">SK128_003865</name>
</gene>
<dbReference type="InterPro" id="IPR001254">
    <property type="entry name" value="Trypsin_dom"/>
</dbReference>
<dbReference type="EC" id="3.4.21.84" evidence="9"/>
<evidence type="ECO:0000256" key="4">
    <source>
        <dbReference type="ARBA" id="ARBA00022801"/>
    </source>
</evidence>
<dbReference type="InterPro" id="IPR018114">
    <property type="entry name" value="TRYPSIN_HIS"/>
</dbReference>